<dbReference type="Proteomes" id="UP000292082">
    <property type="component" value="Unassembled WGS sequence"/>
</dbReference>
<keyword evidence="2" id="KW-1133">Transmembrane helix</keyword>
<name>A0A4Q9PKL5_9APHY</name>
<feature type="non-terminal residue" evidence="3">
    <location>
        <position position="1"/>
    </location>
</feature>
<feature type="region of interest" description="Disordered" evidence="1">
    <location>
        <begin position="287"/>
        <end position="308"/>
    </location>
</feature>
<evidence type="ECO:0000313" key="4">
    <source>
        <dbReference type="Proteomes" id="UP000292082"/>
    </source>
</evidence>
<dbReference type="InterPro" id="IPR045340">
    <property type="entry name" value="DUF6533"/>
</dbReference>
<evidence type="ECO:0000256" key="2">
    <source>
        <dbReference type="SAM" id="Phobius"/>
    </source>
</evidence>
<dbReference type="EMBL" id="ML145184">
    <property type="protein sequence ID" value="TBU54636.1"/>
    <property type="molecule type" value="Genomic_DNA"/>
</dbReference>
<organism evidence="3 4">
    <name type="scientific">Dichomitus squalens</name>
    <dbReference type="NCBI Taxonomy" id="114155"/>
    <lineage>
        <taxon>Eukaryota</taxon>
        <taxon>Fungi</taxon>
        <taxon>Dikarya</taxon>
        <taxon>Basidiomycota</taxon>
        <taxon>Agaricomycotina</taxon>
        <taxon>Agaricomycetes</taxon>
        <taxon>Polyporales</taxon>
        <taxon>Polyporaceae</taxon>
        <taxon>Dichomitus</taxon>
    </lineage>
</organism>
<protein>
    <submittedName>
        <fullName evidence="3">Uncharacterized protein</fullName>
    </submittedName>
</protein>
<reference evidence="3 4" key="1">
    <citation type="submission" date="2019-01" db="EMBL/GenBank/DDBJ databases">
        <title>Draft genome sequences of three monokaryotic isolates of the white-rot basidiomycete fungus Dichomitus squalens.</title>
        <authorList>
            <consortium name="DOE Joint Genome Institute"/>
            <person name="Lopez S.C."/>
            <person name="Andreopoulos B."/>
            <person name="Pangilinan J."/>
            <person name="Lipzen A."/>
            <person name="Riley R."/>
            <person name="Ahrendt S."/>
            <person name="Ng V."/>
            <person name="Barry K."/>
            <person name="Daum C."/>
            <person name="Grigoriev I.V."/>
            <person name="Hilden K.S."/>
            <person name="Makela M.R."/>
            <person name="de Vries R.P."/>
        </authorList>
    </citation>
    <scope>NUCLEOTIDE SEQUENCE [LARGE SCALE GENOMIC DNA]</scope>
    <source>
        <strain evidence="3 4">CBS 464.89</strain>
    </source>
</reference>
<evidence type="ECO:0000256" key="1">
    <source>
        <dbReference type="SAM" id="MobiDB-lite"/>
    </source>
</evidence>
<dbReference type="Pfam" id="PF20151">
    <property type="entry name" value="DUF6533"/>
    <property type="match status" value="1"/>
</dbReference>
<keyword evidence="2" id="KW-0472">Membrane</keyword>
<proteinExistence type="predicted"/>
<feature type="compositionally biased region" description="Basic and acidic residues" evidence="1">
    <location>
        <begin position="299"/>
        <end position="308"/>
    </location>
</feature>
<evidence type="ECO:0000313" key="3">
    <source>
        <dbReference type="EMBL" id="TBU54636.1"/>
    </source>
</evidence>
<dbReference type="AlphaFoldDB" id="A0A4Q9PKL5"/>
<keyword evidence="4" id="KW-1185">Reference proteome</keyword>
<feature type="transmembrane region" description="Helical" evidence="2">
    <location>
        <begin position="90"/>
        <end position="112"/>
    </location>
</feature>
<accession>A0A4Q9PKL5</accession>
<sequence length="324" mass="36349">LVYDWLGAFPREVRSYWTRRPGTLSTCLYFSIRYIPITAQLYSTYHQFRALSYEVCCSCISMTFMALTTGPFPPRVFSAARAYALSRHRILAFVIFSLLFVSFATNLTRVAYNVSGVVLPMLGCLVTDNFPVRLVTIVNRSSTILADTFLIAMTWSYFPGRSELNSRGVLNGRNLINIMLRDGASYIALLLMLNILQLVSTELSVHISCPSIPPCHPALSISSVLMAHFLLDLQEAYQRKVVCSSSDGASDAFQSLSIRSLSFARDPFSPDALTELASLDDEFVDQTEPHAHRTNRRMRLSDEESGHELRLQGCSTQLVTRVED</sequence>
<gene>
    <name evidence="3" type="ORF">BD310DRAFT_827593</name>
</gene>
<keyword evidence="2" id="KW-0812">Transmembrane</keyword>